<name>A0AAE0L2M7_9CHLO</name>
<evidence type="ECO:0000256" key="11">
    <source>
        <dbReference type="SAM" id="MobiDB-lite"/>
    </source>
</evidence>
<feature type="repeat" description="WD" evidence="10">
    <location>
        <begin position="337"/>
        <end position="369"/>
    </location>
</feature>
<evidence type="ECO:0000256" key="3">
    <source>
        <dbReference type="ARBA" id="ARBA00022574"/>
    </source>
</evidence>
<keyword evidence="7" id="KW-0966">Cell projection</keyword>
<feature type="region of interest" description="Disordered" evidence="11">
    <location>
        <begin position="1678"/>
        <end position="1701"/>
    </location>
</feature>
<protein>
    <recommendedName>
        <fullName evidence="9">Cilia- and flagella-associated protein 43</fullName>
    </recommendedName>
</protein>
<comment type="subcellular location">
    <subcellularLocation>
        <location evidence="1">Cytoplasm</location>
        <location evidence="1">Cytoskeleton</location>
        <location evidence="1">Cilium axoneme</location>
    </subcellularLocation>
</comment>
<feature type="compositionally biased region" description="Basic and acidic residues" evidence="11">
    <location>
        <begin position="1293"/>
        <end position="1302"/>
    </location>
</feature>
<keyword evidence="2" id="KW-0963">Cytoplasm</keyword>
<reference evidence="12 13" key="1">
    <citation type="journal article" date="2015" name="Genome Biol. Evol.">
        <title>Comparative Genomics of a Bacterivorous Green Alga Reveals Evolutionary Causalities and Consequences of Phago-Mixotrophic Mode of Nutrition.</title>
        <authorList>
            <person name="Burns J.A."/>
            <person name="Paasch A."/>
            <person name="Narechania A."/>
            <person name="Kim E."/>
        </authorList>
    </citation>
    <scope>NUCLEOTIDE SEQUENCE [LARGE SCALE GENOMIC DNA]</scope>
    <source>
        <strain evidence="12 13">PLY_AMNH</strain>
    </source>
</reference>
<feature type="region of interest" description="Disordered" evidence="11">
    <location>
        <begin position="1249"/>
        <end position="1307"/>
    </location>
</feature>
<evidence type="ECO:0000256" key="5">
    <source>
        <dbReference type="ARBA" id="ARBA00023054"/>
    </source>
</evidence>
<keyword evidence="4" id="KW-0677">Repeat</keyword>
<evidence type="ECO:0000313" key="13">
    <source>
        <dbReference type="Proteomes" id="UP001190700"/>
    </source>
</evidence>
<evidence type="ECO:0000256" key="8">
    <source>
        <dbReference type="ARBA" id="ARBA00023605"/>
    </source>
</evidence>
<dbReference type="GO" id="GO:0005930">
    <property type="term" value="C:axoneme"/>
    <property type="evidence" value="ECO:0007669"/>
    <property type="project" value="UniProtKB-SubCell"/>
</dbReference>
<dbReference type="InterPro" id="IPR015943">
    <property type="entry name" value="WD40/YVTN_repeat-like_dom_sf"/>
</dbReference>
<dbReference type="InterPro" id="IPR036322">
    <property type="entry name" value="WD40_repeat_dom_sf"/>
</dbReference>
<evidence type="ECO:0000256" key="10">
    <source>
        <dbReference type="PROSITE-ProRule" id="PRU00221"/>
    </source>
</evidence>
<feature type="compositionally biased region" description="Basic and acidic residues" evidence="11">
    <location>
        <begin position="1252"/>
        <end position="1261"/>
    </location>
</feature>
<feature type="compositionally biased region" description="Basic residues" evidence="11">
    <location>
        <begin position="1282"/>
        <end position="1291"/>
    </location>
</feature>
<feature type="region of interest" description="Disordered" evidence="11">
    <location>
        <begin position="866"/>
        <end position="886"/>
    </location>
</feature>
<accession>A0AAE0L2M7</accession>
<keyword evidence="6" id="KW-0206">Cytoskeleton</keyword>
<comment type="similarity">
    <text evidence="8">Belongs to the CFAP43 family.</text>
</comment>
<comment type="caution">
    <text evidence="12">The sequence shown here is derived from an EMBL/GenBank/DDBJ whole genome shotgun (WGS) entry which is preliminary data.</text>
</comment>
<feature type="region of interest" description="Disordered" evidence="11">
    <location>
        <begin position="1620"/>
        <end position="1640"/>
    </location>
</feature>
<keyword evidence="5" id="KW-0175">Coiled coil</keyword>
<organism evidence="12 13">
    <name type="scientific">Cymbomonas tetramitiformis</name>
    <dbReference type="NCBI Taxonomy" id="36881"/>
    <lineage>
        <taxon>Eukaryota</taxon>
        <taxon>Viridiplantae</taxon>
        <taxon>Chlorophyta</taxon>
        <taxon>Pyramimonadophyceae</taxon>
        <taxon>Pyramimonadales</taxon>
        <taxon>Pyramimonadaceae</taxon>
        <taxon>Cymbomonas</taxon>
    </lineage>
</organism>
<dbReference type="PANTHER" id="PTHR14885">
    <property type="entry name" value="CILIA- AND FLAGELLA-ASSOCIATED PROTEIN 43-RELATED"/>
    <property type="match status" value="1"/>
</dbReference>
<dbReference type="PROSITE" id="PS50082">
    <property type="entry name" value="WD_REPEATS_2"/>
    <property type="match status" value="1"/>
</dbReference>
<dbReference type="InterPro" id="IPR001680">
    <property type="entry name" value="WD40_rpt"/>
</dbReference>
<dbReference type="GO" id="GO:0060271">
    <property type="term" value="P:cilium assembly"/>
    <property type="evidence" value="ECO:0007669"/>
    <property type="project" value="TreeGrafter"/>
</dbReference>
<dbReference type="SMART" id="SM00320">
    <property type="entry name" value="WD40"/>
    <property type="match status" value="6"/>
</dbReference>
<dbReference type="Pfam" id="PF25828">
    <property type="entry name" value="CC_Cfap43"/>
    <property type="match status" value="2"/>
</dbReference>
<sequence length="1701" mass="190761">MNIGVEFALGYHGSPVTYSALDEVAYICGNAIVFHHIPKNEQKYLWGADRGITTFAVSKRARLLAYASKGEEPAVYIHDLRTLQQLNKLTGIAEIEVAALAFSRDGDRILTVGKEPDQKLILWNSREGTKIVETETEVEAEEVSLNAENSDEILVVGSGVCTLYTVDKTYKTFSISARTVDMDELNPITGAWMPGGIIYVGCQLDDGGQLAVIDAKTAQIVPTPKGGLGWVESATPISAVLCHKSHVAVAGGDGLLRFFTHFLTDGSVQELDLLFELPLVAQDEFLEVLSMAYSPLFQEMVVVTGEGTMHKVNLRDAARRGTPQDPEAPFATASTWADYHSGAVTGLVPMPLGTHFATTGVDGTLRIWDGAAKKMVFKREFSSKQTCLGVSAAAGMIALGSSEGVLRLMRINSHGAAEPTLAFRCRVHDSTISHVCFSPSGLVVASYAADGKLFFTSTGMTPGTEPRAMFFTRSVPESVACLTWSSREAPESGNEACDGVILMGLVDGEMMSLQPPLLDTSVGPEMELAKQDVPGRRMRLEYPLDNIIAVPRHNEEAPQVCVTLACDKKLKRFVLPQDAAGWGGPTGRPRAADSEVRASHKRGGVLQLSGNTSYLLHGSTDGTVSIRSATDWKAGSMLDLLMHDSYLGGIVAASFGMSSDYVFTGGKEGAVFICKLTGLDLQHEIPSPPLYMGSSELDLDAYDDPDELNIVDLRKQVKDEAHTEEDSQVMQQESRRSIMQLKDKFQRIRAKNETVPTLEKLEYKEFIIDYQLKDMLEAEGAQKVKEVQMEVKNENVSKELYADRIKSECWTQMTTQGTFLLAFKSGLEVGNFPLRARDELAATLKKVAFLRRVEIREEVYQARVRKEEEDAQQTAEGAEEGAEGAGIAEVPIMAASMEEAPASGEAGEEEDGADEGTEEGMLYNNLDLIGPQRKRTQMLLLEMILEQRKTRFNDKIVKAQDRKSVDIDKISELNERIVEIQKELAAAGVTLADDEVLFRPEVSEREKAGSMLRVSDSEVAVEKYISPAERKRLDEEKDAEEARLRAQAGDDMFERALKNMMGGNLESKNDKENEFELVRPEWMNQEQLTEEQVKLKKDFEAKEKIFKEELDKRKKAMETELKKLRSDVTEVCGKFDETLGSLHMEWLVSQANVYELEMQIIKLASALEQSQESDEQREAELIEELEELKVKKGKSTSVLAEFKREVDVFKEAYDALVVEDKALDKGFKKEFAECEEFVDALYKLFKRRQRPKNQEESDRRSPSHRPSIQVDTVATAKGAGARMRRSSKARISRGGEPRESRSRRPSNWDLVDLDAVADMHQARHSTQSVDSDPFHRSKLPTEAAEEDPFQKGIGAKTLQSTEPKKIPVDPLDPYLDRPEGVDLLWWDRLVDARTAKISSEEEVNRHGAVLKEMTKYLQMLTDDDEQSRTRIEEILRELKEFREERARNMYDLEVPVKLKQGQIEIDLEGATMDLGEAVLLHRHVVEDVNEVIKKHGGNKVDTLTAIKDFKKGIYDVQWLNKKLDMNADDLIEKTKEFQLLRVTKNLQEFLKNGEDTANAAEVVALEARLEHNRRLQEKNIEERRLQMRKHARNLKEKRLQNYEIQVQIEDMDHHVAEQKRIREGQEKQGVSRGTNNERRMRSLVTQRKLVDIAKAQGEEMVLLREELERLRLRTFPSFVEKRQPGSPDHKNSAPRGAVAAH</sequence>
<dbReference type="EMBL" id="LGRX02010867">
    <property type="protein sequence ID" value="KAK3269569.1"/>
    <property type="molecule type" value="Genomic_DNA"/>
</dbReference>
<evidence type="ECO:0000256" key="1">
    <source>
        <dbReference type="ARBA" id="ARBA00004430"/>
    </source>
</evidence>
<evidence type="ECO:0000313" key="12">
    <source>
        <dbReference type="EMBL" id="KAK3269569.1"/>
    </source>
</evidence>
<evidence type="ECO:0000256" key="6">
    <source>
        <dbReference type="ARBA" id="ARBA00023212"/>
    </source>
</evidence>
<gene>
    <name evidence="12" type="ORF">CYMTET_21995</name>
</gene>
<dbReference type="Gene3D" id="2.130.10.10">
    <property type="entry name" value="YVTN repeat-like/Quinoprotein amine dehydrogenase"/>
    <property type="match status" value="2"/>
</dbReference>
<evidence type="ECO:0000256" key="7">
    <source>
        <dbReference type="ARBA" id="ARBA00023273"/>
    </source>
</evidence>
<evidence type="ECO:0000256" key="2">
    <source>
        <dbReference type="ARBA" id="ARBA00022490"/>
    </source>
</evidence>
<dbReference type="PROSITE" id="PS50294">
    <property type="entry name" value="WD_REPEATS_REGION"/>
    <property type="match status" value="1"/>
</dbReference>
<dbReference type="Pfam" id="PF00400">
    <property type="entry name" value="WD40"/>
    <property type="match status" value="1"/>
</dbReference>
<dbReference type="Proteomes" id="UP001190700">
    <property type="component" value="Unassembled WGS sequence"/>
</dbReference>
<feature type="compositionally biased region" description="Basic and acidic residues" evidence="11">
    <location>
        <begin position="1679"/>
        <end position="1691"/>
    </location>
</feature>
<feature type="compositionally biased region" description="Acidic residues" evidence="11">
    <location>
        <begin position="906"/>
        <end position="917"/>
    </location>
</feature>
<proteinExistence type="inferred from homology"/>
<evidence type="ECO:0000256" key="4">
    <source>
        <dbReference type="ARBA" id="ARBA00022737"/>
    </source>
</evidence>
<evidence type="ECO:0000256" key="9">
    <source>
        <dbReference type="ARBA" id="ARBA00023662"/>
    </source>
</evidence>
<keyword evidence="13" id="KW-1185">Reference proteome</keyword>
<feature type="region of interest" description="Disordered" evidence="11">
    <location>
        <begin position="898"/>
        <end position="917"/>
    </location>
</feature>
<dbReference type="PANTHER" id="PTHR14885:SF1">
    <property type="entry name" value="CILIA- AND FLAGELLA-ASSOCIATED PROTEIN 43"/>
    <property type="match status" value="1"/>
</dbReference>
<keyword evidence="3 10" id="KW-0853">WD repeat</keyword>
<dbReference type="SUPFAM" id="SSF50978">
    <property type="entry name" value="WD40 repeat-like"/>
    <property type="match status" value="1"/>
</dbReference>